<evidence type="ECO:0000313" key="4">
    <source>
        <dbReference type="Proteomes" id="UP001595952"/>
    </source>
</evidence>
<keyword evidence="4" id="KW-1185">Reference proteome</keyword>
<dbReference type="GO" id="GO:0005840">
    <property type="term" value="C:ribosome"/>
    <property type="evidence" value="ECO:0007669"/>
    <property type="project" value="UniProtKB-KW"/>
</dbReference>
<proteinExistence type="predicted"/>
<dbReference type="RefSeq" id="WP_380063286.1">
    <property type="nucleotide sequence ID" value="NZ_JBHSEI010000015.1"/>
</dbReference>
<accession>A0ABV9IFW3</accession>
<gene>
    <name evidence="3" type="ORF">ACFO0D_18420</name>
</gene>
<reference evidence="4" key="1">
    <citation type="journal article" date="2019" name="Int. J. Syst. Evol. Microbiol.">
        <title>The Global Catalogue of Microorganisms (GCM) 10K type strain sequencing project: providing services to taxonomists for standard genome sequencing and annotation.</title>
        <authorList>
            <consortium name="The Broad Institute Genomics Platform"/>
            <consortium name="The Broad Institute Genome Sequencing Center for Infectious Disease"/>
            <person name="Wu L."/>
            <person name="Ma J."/>
        </authorList>
    </citation>
    <scope>NUCLEOTIDE SEQUENCE [LARGE SCALE GENOMIC DNA]</scope>
    <source>
        <strain evidence="4">CCUG 55995</strain>
    </source>
</reference>
<keyword evidence="2" id="KW-0687">Ribonucleoprotein</keyword>
<comment type="caution">
    <text evidence="3">The sequence shown here is derived from an EMBL/GenBank/DDBJ whole genome shotgun (WGS) entry which is preliminary data.</text>
</comment>
<dbReference type="InterPro" id="IPR034704">
    <property type="entry name" value="Ribosomal_bL28/bL31-like_sf"/>
</dbReference>
<keyword evidence="1 3" id="KW-0689">Ribosomal protein</keyword>
<sequence length="77" mass="8717">MLPGWKKNMVMHSVTRRGEARAAGRVGWKTTGISQRVQKVNQQKRTIHEHGVLKRVWLSVQGVHLFSNPPVHGIELA</sequence>
<protein>
    <submittedName>
        <fullName evidence="3">50S ribosomal protein L28</fullName>
    </submittedName>
</protein>
<dbReference type="EMBL" id="JBHSEI010000015">
    <property type="protein sequence ID" value="MFC4640309.1"/>
    <property type="molecule type" value="Genomic_DNA"/>
</dbReference>
<evidence type="ECO:0000256" key="2">
    <source>
        <dbReference type="ARBA" id="ARBA00023274"/>
    </source>
</evidence>
<dbReference type="InterPro" id="IPR037147">
    <property type="entry name" value="Ribosomal_bL28_sf"/>
</dbReference>
<dbReference type="SUPFAM" id="SSF143800">
    <property type="entry name" value="L28p-like"/>
    <property type="match status" value="1"/>
</dbReference>
<evidence type="ECO:0000313" key="3">
    <source>
        <dbReference type="EMBL" id="MFC4640309.1"/>
    </source>
</evidence>
<evidence type="ECO:0000256" key="1">
    <source>
        <dbReference type="ARBA" id="ARBA00022980"/>
    </source>
</evidence>
<dbReference type="Proteomes" id="UP001595952">
    <property type="component" value="Unassembled WGS sequence"/>
</dbReference>
<dbReference type="Gene3D" id="2.30.170.40">
    <property type="entry name" value="Ribosomal protein L28/L24"/>
    <property type="match status" value="1"/>
</dbReference>
<name>A0ABV9IFW3_9DEIO</name>
<organism evidence="3 4">
    <name type="scientific">Deinococcus hohokamensis</name>
    <dbReference type="NCBI Taxonomy" id="309883"/>
    <lineage>
        <taxon>Bacteria</taxon>
        <taxon>Thermotogati</taxon>
        <taxon>Deinococcota</taxon>
        <taxon>Deinococci</taxon>
        <taxon>Deinococcales</taxon>
        <taxon>Deinococcaceae</taxon>
        <taxon>Deinococcus</taxon>
    </lineage>
</organism>